<keyword evidence="4 8" id="KW-0240">DNA-directed RNA polymerase</keyword>
<evidence type="ECO:0000256" key="1">
    <source>
        <dbReference type="ARBA" id="ARBA00004123"/>
    </source>
</evidence>
<dbReference type="AlphaFoldDB" id="A0A2T3B7Q2"/>
<dbReference type="STRING" id="857342.A0A2T3B7Q2"/>
<evidence type="ECO:0000256" key="6">
    <source>
        <dbReference type="ARBA" id="ARBA00023242"/>
    </source>
</evidence>
<comment type="similarity">
    <text evidence="2 8">Belongs to the RNA polymerase beta chain family.</text>
</comment>
<dbReference type="InterPro" id="IPR039748">
    <property type="entry name" value="RPC3"/>
</dbReference>
<dbReference type="PANTHER" id="PTHR12949">
    <property type="entry name" value="RNA POLYMERASE III DNA DIRECTED -RELATED"/>
    <property type="match status" value="1"/>
</dbReference>
<proteinExistence type="inferred from homology"/>
<dbReference type="Pfam" id="PF05645">
    <property type="entry name" value="RNA_pol_Rpc82"/>
    <property type="match status" value="1"/>
</dbReference>
<comment type="function">
    <text evidence="7 8">DNA-dependent RNA polymerase catalyzes the transcription of DNA into RNA using the four ribonucleoside triphosphates as substrates. Specific core component of RNA polymerase III which synthesizes small RNAs, such as 5S rRNA and tRNAs.</text>
</comment>
<evidence type="ECO:0000256" key="4">
    <source>
        <dbReference type="ARBA" id="ARBA00022478"/>
    </source>
</evidence>
<evidence type="ECO:0000256" key="5">
    <source>
        <dbReference type="ARBA" id="ARBA00023163"/>
    </source>
</evidence>
<dbReference type="GeneID" id="36574474"/>
<dbReference type="InterPro" id="IPR013197">
    <property type="entry name" value="RNA_pol_III_RPC82-rel_HTH"/>
</dbReference>
<dbReference type="InterPro" id="IPR001845">
    <property type="entry name" value="HTH_ArsR_DNA-bd_dom"/>
</dbReference>
<evidence type="ECO:0000256" key="2">
    <source>
        <dbReference type="ARBA" id="ARBA00006835"/>
    </source>
</evidence>
<dbReference type="Proteomes" id="UP000241818">
    <property type="component" value="Unassembled WGS sequence"/>
</dbReference>
<dbReference type="InParanoid" id="A0A2T3B7Q2"/>
<dbReference type="Pfam" id="PF08221">
    <property type="entry name" value="HTH_9"/>
    <property type="match status" value="1"/>
</dbReference>
<comment type="subcellular location">
    <subcellularLocation>
        <location evidence="1 8">Nucleus</location>
    </subcellularLocation>
</comment>
<comment type="subunit">
    <text evidence="3 8">Component of the RNA polymerase III (Pol III) complex consisting of 17 subunits.</text>
</comment>
<dbReference type="InterPro" id="IPR008806">
    <property type="entry name" value="RNA_pol_III_Rpc82_C"/>
</dbReference>
<keyword evidence="6 8" id="KW-0539">Nucleus</keyword>
<dbReference type="PANTHER" id="PTHR12949:SF0">
    <property type="entry name" value="DNA-DIRECTED RNA POLYMERASE III SUBUNIT RPC3"/>
    <property type="match status" value="1"/>
</dbReference>
<evidence type="ECO:0000256" key="7">
    <source>
        <dbReference type="ARBA" id="ARBA00025127"/>
    </source>
</evidence>
<accession>A0A2T3B7Q2</accession>
<dbReference type="EMBL" id="KZ679008">
    <property type="protein sequence ID" value="PSS22899.1"/>
    <property type="molecule type" value="Genomic_DNA"/>
</dbReference>
<reference evidence="12 13" key="1">
    <citation type="journal article" date="2018" name="New Phytol.">
        <title>Comparative genomics and transcriptomics depict ericoid mycorrhizal fungi as versatile saprotrophs and plant mutualists.</title>
        <authorList>
            <person name="Martino E."/>
            <person name="Morin E."/>
            <person name="Grelet G.A."/>
            <person name="Kuo A."/>
            <person name="Kohler A."/>
            <person name="Daghino S."/>
            <person name="Barry K.W."/>
            <person name="Cichocki N."/>
            <person name="Clum A."/>
            <person name="Dockter R.B."/>
            <person name="Hainaut M."/>
            <person name="Kuo R.C."/>
            <person name="LaButti K."/>
            <person name="Lindahl B.D."/>
            <person name="Lindquist E.A."/>
            <person name="Lipzen A."/>
            <person name="Khouja H.R."/>
            <person name="Magnuson J."/>
            <person name="Murat C."/>
            <person name="Ohm R.A."/>
            <person name="Singer S.W."/>
            <person name="Spatafora J.W."/>
            <person name="Wang M."/>
            <person name="Veneault-Fourrey C."/>
            <person name="Henrissat B."/>
            <person name="Grigoriev I.V."/>
            <person name="Martin F.M."/>
            <person name="Perotto S."/>
        </authorList>
    </citation>
    <scope>NUCLEOTIDE SEQUENCE [LARGE SCALE GENOMIC DNA]</scope>
    <source>
        <strain evidence="12 13">ATCC 22711</strain>
    </source>
</reference>
<keyword evidence="5 8" id="KW-0804">Transcription</keyword>
<dbReference type="FunCoup" id="A0A2T3B7Q2">
    <property type="interactions" value="438"/>
</dbReference>
<dbReference type="Gene3D" id="1.10.10.10">
    <property type="entry name" value="Winged helix-like DNA-binding domain superfamily/Winged helix DNA-binding domain"/>
    <property type="match status" value="2"/>
</dbReference>
<feature type="domain" description="HTH arsR-type" evidence="11">
    <location>
        <begin position="1"/>
        <end position="98"/>
    </location>
</feature>
<dbReference type="InterPro" id="IPR036388">
    <property type="entry name" value="WH-like_DNA-bd_sf"/>
</dbReference>
<evidence type="ECO:0000256" key="9">
    <source>
        <dbReference type="SAM" id="Coils"/>
    </source>
</evidence>
<organism evidence="12 13">
    <name type="scientific">Amorphotheca resinae ATCC 22711</name>
    <dbReference type="NCBI Taxonomy" id="857342"/>
    <lineage>
        <taxon>Eukaryota</taxon>
        <taxon>Fungi</taxon>
        <taxon>Dikarya</taxon>
        <taxon>Ascomycota</taxon>
        <taxon>Pezizomycotina</taxon>
        <taxon>Leotiomycetes</taxon>
        <taxon>Helotiales</taxon>
        <taxon>Amorphothecaceae</taxon>
        <taxon>Amorphotheca</taxon>
    </lineage>
</organism>
<dbReference type="GO" id="GO:0006351">
    <property type="term" value="P:DNA-templated transcription"/>
    <property type="evidence" value="ECO:0007669"/>
    <property type="project" value="InterPro"/>
</dbReference>
<keyword evidence="13" id="KW-1185">Reference proteome</keyword>
<evidence type="ECO:0000256" key="3">
    <source>
        <dbReference type="ARBA" id="ARBA00011206"/>
    </source>
</evidence>
<evidence type="ECO:0000256" key="8">
    <source>
        <dbReference type="RuleBase" id="RU367076"/>
    </source>
</evidence>
<dbReference type="GO" id="GO:0005666">
    <property type="term" value="C:RNA polymerase III complex"/>
    <property type="evidence" value="ECO:0007669"/>
    <property type="project" value="UniProtKB-UniRule"/>
</dbReference>
<evidence type="ECO:0000259" key="11">
    <source>
        <dbReference type="PROSITE" id="PS50987"/>
    </source>
</evidence>
<dbReference type="Pfam" id="PF22536">
    <property type="entry name" value="WHD_POLR3C"/>
    <property type="match status" value="1"/>
</dbReference>
<gene>
    <name evidence="12" type="ORF">M430DRAFT_33574</name>
</gene>
<evidence type="ECO:0000313" key="12">
    <source>
        <dbReference type="EMBL" id="PSS22899.1"/>
    </source>
</evidence>
<evidence type="ECO:0000313" key="13">
    <source>
        <dbReference type="Proteomes" id="UP000241818"/>
    </source>
</evidence>
<name>A0A2T3B7Q2_AMORE</name>
<dbReference type="OrthoDB" id="272392at2759"/>
<dbReference type="GO" id="GO:0003700">
    <property type="term" value="F:DNA-binding transcription factor activity"/>
    <property type="evidence" value="ECO:0007669"/>
    <property type="project" value="InterPro"/>
</dbReference>
<dbReference type="PROSITE" id="PS50987">
    <property type="entry name" value="HTH_ARSR_2"/>
    <property type="match status" value="1"/>
</dbReference>
<dbReference type="RefSeq" id="XP_024722945.1">
    <property type="nucleotide sequence ID" value="XM_024866393.1"/>
</dbReference>
<feature type="region of interest" description="Disordered" evidence="10">
    <location>
        <begin position="361"/>
        <end position="463"/>
    </location>
</feature>
<dbReference type="GO" id="GO:0003697">
    <property type="term" value="F:single-stranded DNA binding"/>
    <property type="evidence" value="ECO:0007669"/>
    <property type="project" value="UniProtKB-UniRule"/>
</dbReference>
<feature type="compositionally biased region" description="Acidic residues" evidence="10">
    <location>
        <begin position="392"/>
        <end position="413"/>
    </location>
</feature>
<protein>
    <recommendedName>
        <fullName evidence="8">DNA-directed RNA polymerase III subunit RPC3</fullName>
        <shortName evidence="8">RNA polymerase III subunit C3</shortName>
    </recommendedName>
</protein>
<dbReference type="InterPro" id="IPR055207">
    <property type="entry name" value="POLR3C_WHD"/>
</dbReference>
<evidence type="ECO:0000256" key="10">
    <source>
        <dbReference type="SAM" id="MobiDB-lite"/>
    </source>
</evidence>
<sequence length="672" mass="76086">MSQTKDAVELYSLLVDETYGELTSRIFTILLRRGRLPIHSLGQHTRLTRRQLRHGLVVLIQQNLVYYFEEGETTYYEANQDSAYGLVRSGKILEVLESRYGALARDLVLNLFLLGHTRVCDLADAYRSSTESRINGNSNEVVAASSTGREDDTHVFSAGKVDSMLYDLLEAGFVEPVVEAMFRSPDDTYNDVEKTILRDEFTGGPKGTKQKEQMKNRIRDKLESLRSEGRDWKRQGTKRAWNGVTGTNGDAKRRKLANGDLAVNGNHDHEDEVLRLERDLVVRVNYEKCTVALRNLRLAEFANHRIGETTSYVYAELLRLMEESIPRCRRDHSVDDAEDLPDGPTVTTMELAAAISKSINVGTGIGKAPGDKIDTKKLLKTNRSGKGRSDGDTEAQVEGEASTDEDESEEEDHEMNGNGNIPEVDEDFESRGEGGVATKAPKRAKVTFQDMPPKPPEPEDRGNRITQIKNHLMLLAADECHFLRRCGTRGQGEWTVDFERLVYFLQQSELDSILLENFGTAGHRLARMMRKMGKIDEKQLSPLALMKQKDIRTKLAEMQMAGMVDIQEVPKDATRTNARTIFLWYFDSARVSAIILQNVYKTMSRCLQRLEIERRRASGILSLTERSDVKDNQDEALTGEQLNMLREIRGKEEKLLGQIVRLDELVGTFHDY</sequence>
<keyword evidence="9" id="KW-0175">Coiled coil</keyword>
<feature type="coiled-coil region" evidence="9">
    <location>
        <begin position="208"/>
        <end position="235"/>
    </location>
</feature>